<feature type="region of interest" description="Disordered" evidence="1">
    <location>
        <begin position="161"/>
        <end position="198"/>
    </location>
</feature>
<feature type="compositionally biased region" description="Low complexity" evidence="1">
    <location>
        <begin position="162"/>
        <end position="184"/>
    </location>
</feature>
<dbReference type="KEGG" id="qsa:O6P43_032743"/>
<accession>A0AAD7P637</accession>
<dbReference type="PANTHER" id="PTHR33384:SF1">
    <property type="entry name" value="EXPRESSED PROTEIN"/>
    <property type="match status" value="1"/>
</dbReference>
<evidence type="ECO:0000313" key="2">
    <source>
        <dbReference type="EMBL" id="KAJ7943155.1"/>
    </source>
</evidence>
<protein>
    <submittedName>
        <fullName evidence="2">Translocase subunit seca</fullName>
    </submittedName>
</protein>
<keyword evidence="3" id="KW-1185">Reference proteome</keyword>
<dbReference type="AlphaFoldDB" id="A0AAD7P637"/>
<organism evidence="2 3">
    <name type="scientific">Quillaja saponaria</name>
    <name type="common">Soap bark tree</name>
    <dbReference type="NCBI Taxonomy" id="32244"/>
    <lineage>
        <taxon>Eukaryota</taxon>
        <taxon>Viridiplantae</taxon>
        <taxon>Streptophyta</taxon>
        <taxon>Embryophyta</taxon>
        <taxon>Tracheophyta</taxon>
        <taxon>Spermatophyta</taxon>
        <taxon>Magnoliopsida</taxon>
        <taxon>eudicotyledons</taxon>
        <taxon>Gunneridae</taxon>
        <taxon>Pentapetalae</taxon>
        <taxon>rosids</taxon>
        <taxon>fabids</taxon>
        <taxon>Fabales</taxon>
        <taxon>Quillajaceae</taxon>
        <taxon>Quillaja</taxon>
    </lineage>
</organism>
<reference evidence="2" key="1">
    <citation type="journal article" date="2023" name="Science">
        <title>Elucidation of the pathway for biosynthesis of saponin adjuvants from the soapbark tree.</title>
        <authorList>
            <person name="Reed J."/>
            <person name="Orme A."/>
            <person name="El-Demerdash A."/>
            <person name="Owen C."/>
            <person name="Martin L.B.B."/>
            <person name="Misra R.C."/>
            <person name="Kikuchi S."/>
            <person name="Rejzek M."/>
            <person name="Martin A.C."/>
            <person name="Harkess A."/>
            <person name="Leebens-Mack J."/>
            <person name="Louveau T."/>
            <person name="Stephenson M.J."/>
            <person name="Osbourn A."/>
        </authorList>
    </citation>
    <scope>NUCLEOTIDE SEQUENCE</scope>
    <source>
        <strain evidence="2">S10</strain>
    </source>
</reference>
<proteinExistence type="predicted"/>
<dbReference type="PANTHER" id="PTHR33384">
    <property type="entry name" value="EXPRESSED PROTEIN"/>
    <property type="match status" value="1"/>
</dbReference>
<dbReference type="EMBL" id="JARAOO010000014">
    <property type="protein sequence ID" value="KAJ7943155.1"/>
    <property type="molecule type" value="Genomic_DNA"/>
</dbReference>
<feature type="non-terminal residue" evidence="2">
    <location>
        <position position="1"/>
    </location>
</feature>
<evidence type="ECO:0000313" key="3">
    <source>
        <dbReference type="Proteomes" id="UP001163823"/>
    </source>
</evidence>
<sequence length="222" mass="24235">VAAPTSPFTFFCLSINQTLRIIRHLSFHFSLLSLYLPRLTFTKFLVPVNFSVNNFTSFRILCTVKLQQQNTVTSVETVVCPKPRRVGHPIRTLRRHLSYQAELCDSLAGADALDIILTKGGCGIEQSCTQVASSPPFFCGSPPSRVANPLIQDARFGDEKFTPFSPLSPTTTIPSGPSSSPSSSARKGGCVRGSFGNKPAVRVEGFDCLDRDRRNRSIPALA</sequence>
<name>A0AAD7P637_QUISA</name>
<evidence type="ECO:0000256" key="1">
    <source>
        <dbReference type="SAM" id="MobiDB-lite"/>
    </source>
</evidence>
<gene>
    <name evidence="2" type="ORF">O6P43_032743</name>
</gene>
<comment type="caution">
    <text evidence="2">The sequence shown here is derived from an EMBL/GenBank/DDBJ whole genome shotgun (WGS) entry which is preliminary data.</text>
</comment>
<dbReference type="Proteomes" id="UP001163823">
    <property type="component" value="Chromosome 14"/>
</dbReference>